<evidence type="ECO:0000256" key="7">
    <source>
        <dbReference type="ARBA" id="ARBA00022989"/>
    </source>
</evidence>
<dbReference type="FunFam" id="3.30.70.1430:FF:000001">
    <property type="entry name" value="Efflux pump membrane transporter"/>
    <property type="match status" value="1"/>
</dbReference>
<dbReference type="EMBL" id="QGGP01000001">
    <property type="protein sequence ID" value="PWK20458.1"/>
    <property type="molecule type" value="Genomic_DNA"/>
</dbReference>
<keyword evidence="6 9" id="KW-0812">Transmembrane</keyword>
<dbReference type="Gene3D" id="1.20.1640.10">
    <property type="entry name" value="Multidrug efflux transporter AcrB transmembrane domain"/>
    <property type="match status" value="2"/>
</dbReference>
<dbReference type="Pfam" id="PF00873">
    <property type="entry name" value="ACR_tran"/>
    <property type="match status" value="1"/>
</dbReference>
<feature type="transmembrane region" description="Helical" evidence="9">
    <location>
        <begin position="970"/>
        <end position="989"/>
    </location>
</feature>
<dbReference type="RefSeq" id="WP_109680735.1">
    <property type="nucleotide sequence ID" value="NZ_QGGP01000001.1"/>
</dbReference>
<sequence>MLQKFIERPVLSTVISIIIVILGVLGLTQLPITQYPDIAPPTVQVNAFYPGANAETILESVIVPIEEQINGVEGMTYITSTASNSGSASIQVFFEQGYDADIAAVNVQNRVARANALLPSEVIRAGVVTQKQQNSALLYTAIFSTNPEYDDTFIQNYLNINIKPEIQRINGVGAVNVFGAKDYSMRIWLDPDKMAAYKIEPRDVTKAINEQSLEAAAGSLGQNSGEAFEYVIKYKGRYKEAKDYEDIVIKALGDGQFLRVKDVATVELDAFSYSSVSRTKGNPAVNFGVFQTPGSNAQEIIENIYIKLDELKKDFPEGIDYLVNYDTNKFLTASIEKVLHTLLEAFLLVFIVVFIFLQDFKSTLIPAIAVPVSIIGTFFFLNVLGYSINLLTLFALILAIGIVVDDAIVVVEAVHAKLEGGYKDAKKASISAMSEISGAIVSITLVMMAVFIPITFIKGPSGVFYEQFGVTLMIAIFISALNALTLTPALCAIFLKPHNEQEHKKKSLLQRFYAAFNTAFNATTEKYTKSLGFLIKHKWITFAILGVSVFGIIAANKVIPTGFVPSEDRGVIFMNAELPPGASQDRSFQVNNNLYEMIKDIEGIKGASFISGRNFFSGEGSSNAMGFIILDSWDDRETEAESVNGIIGQLFQKAAMIPDAKIIFFTPPSVPGFGSADGFEMRLLDRNARPLAELDATATDFVKLLSQQPEIAYASNSFSTNFPQLELNINVERAKEAGISTSAILSALQGYIGGNYVADFSRFGKQFRVFIQTLPEDRTDEASLNSMMVKTPSGEMTPISQYVSFNRVYGPQTVNRFNLFNAVTVNGAATPGFSSGDAIKTINQLAETNLPEGYQVAYSGITREEIASAGQSTIIFLISILFVYFLLSAQYESYLLPLSIIFSLPIGVAGAYATTYFTGLENNIYFQIALIMLIGLLAKNAILIVEFAVQRRHHGLSLVEAAIDGAKVRLRPILMTSFAFILGLTPLVIARGVGAAGNNSIGTGAVGGLLVGTVIGVFVIPVLFVVFQWLQEKVTGVPEAVNQKHQE</sequence>
<evidence type="ECO:0000313" key="10">
    <source>
        <dbReference type="EMBL" id="PWK20458.1"/>
    </source>
</evidence>
<dbReference type="SUPFAM" id="SSF82866">
    <property type="entry name" value="Multidrug efflux transporter AcrB transmembrane domain"/>
    <property type="match status" value="2"/>
</dbReference>
<dbReference type="GO" id="GO:0005886">
    <property type="term" value="C:plasma membrane"/>
    <property type="evidence" value="ECO:0007669"/>
    <property type="project" value="UniProtKB-SubCell"/>
</dbReference>
<evidence type="ECO:0000256" key="6">
    <source>
        <dbReference type="ARBA" id="ARBA00022692"/>
    </source>
</evidence>
<keyword evidence="11" id="KW-1185">Reference proteome</keyword>
<dbReference type="SUPFAM" id="SSF82693">
    <property type="entry name" value="Multidrug efflux transporter AcrB pore domain, PN1, PN2, PC1 and PC2 subdomains"/>
    <property type="match status" value="3"/>
</dbReference>
<evidence type="ECO:0000256" key="5">
    <source>
        <dbReference type="ARBA" id="ARBA00022519"/>
    </source>
</evidence>
<dbReference type="Gene3D" id="3.30.70.1440">
    <property type="entry name" value="Multidrug efflux transporter AcrB pore domain"/>
    <property type="match status" value="1"/>
</dbReference>
<organism evidence="10 11">
    <name type="scientific">Xanthomarina spongicola</name>
    <dbReference type="NCBI Taxonomy" id="570520"/>
    <lineage>
        <taxon>Bacteria</taxon>
        <taxon>Pseudomonadati</taxon>
        <taxon>Bacteroidota</taxon>
        <taxon>Flavobacteriia</taxon>
        <taxon>Flavobacteriales</taxon>
        <taxon>Flavobacteriaceae</taxon>
        <taxon>Xanthomarina</taxon>
    </lineage>
</organism>
<feature type="transmembrane region" description="Helical" evidence="9">
    <location>
        <begin position="539"/>
        <end position="559"/>
    </location>
</feature>
<accession>A0A316DSK8</accession>
<dbReference type="AlphaFoldDB" id="A0A316DSK8"/>
<comment type="caution">
    <text evidence="10">The sequence shown here is derived from an EMBL/GenBank/DDBJ whole genome shotgun (WGS) entry which is preliminary data.</text>
</comment>
<evidence type="ECO:0000256" key="9">
    <source>
        <dbReference type="SAM" id="Phobius"/>
    </source>
</evidence>
<dbReference type="Gene3D" id="3.30.70.1320">
    <property type="entry name" value="Multidrug efflux transporter AcrB pore domain like"/>
    <property type="match status" value="1"/>
</dbReference>
<name>A0A316DSK8_9FLAO</name>
<protein>
    <submittedName>
        <fullName evidence="10">HAE1 family hydrophobic/amphiphilic exporter-1</fullName>
    </submittedName>
</protein>
<dbReference type="InterPro" id="IPR001036">
    <property type="entry name" value="Acrflvin-R"/>
</dbReference>
<dbReference type="InterPro" id="IPR004764">
    <property type="entry name" value="MdtF-like"/>
</dbReference>
<feature type="transmembrane region" description="Helical" evidence="9">
    <location>
        <begin position="1001"/>
        <end position="1027"/>
    </location>
</feature>
<evidence type="ECO:0000256" key="1">
    <source>
        <dbReference type="ARBA" id="ARBA00004429"/>
    </source>
</evidence>
<dbReference type="GO" id="GO:0042910">
    <property type="term" value="F:xenobiotic transmembrane transporter activity"/>
    <property type="evidence" value="ECO:0007669"/>
    <property type="project" value="TreeGrafter"/>
</dbReference>
<reference evidence="10 11" key="1">
    <citation type="submission" date="2018-05" db="EMBL/GenBank/DDBJ databases">
        <title>Genomic Encyclopedia of Archaeal and Bacterial Type Strains, Phase II (KMG-II): from individual species to whole genera.</title>
        <authorList>
            <person name="Goeker M."/>
        </authorList>
    </citation>
    <scope>NUCLEOTIDE SEQUENCE [LARGE SCALE GENOMIC DNA]</scope>
    <source>
        <strain evidence="10 11">DSM 22637</strain>
    </source>
</reference>
<evidence type="ECO:0000256" key="8">
    <source>
        <dbReference type="ARBA" id="ARBA00023136"/>
    </source>
</evidence>
<dbReference type="NCBIfam" id="TIGR00915">
    <property type="entry name" value="2A0602"/>
    <property type="match status" value="1"/>
</dbReference>
<proteinExistence type="inferred from homology"/>
<feature type="transmembrane region" description="Helical" evidence="9">
    <location>
        <begin position="390"/>
        <end position="415"/>
    </location>
</feature>
<feature type="transmembrane region" description="Helical" evidence="9">
    <location>
        <begin position="12"/>
        <end position="32"/>
    </location>
</feature>
<dbReference type="Gene3D" id="3.30.2090.10">
    <property type="entry name" value="Multidrug efflux transporter AcrB TolC docking domain, DN and DC subdomains"/>
    <property type="match status" value="2"/>
</dbReference>
<evidence type="ECO:0000256" key="4">
    <source>
        <dbReference type="ARBA" id="ARBA00022475"/>
    </source>
</evidence>
<dbReference type="InterPro" id="IPR027463">
    <property type="entry name" value="AcrB_DN_DC_subdom"/>
</dbReference>
<keyword evidence="7 9" id="KW-1133">Transmembrane helix</keyword>
<dbReference type="PRINTS" id="PR00702">
    <property type="entry name" value="ACRIFLAVINRP"/>
</dbReference>
<dbReference type="GO" id="GO:0015562">
    <property type="term" value="F:efflux transmembrane transporter activity"/>
    <property type="evidence" value="ECO:0007669"/>
    <property type="project" value="InterPro"/>
</dbReference>
<dbReference type="OrthoDB" id="9758940at2"/>
<keyword evidence="8 9" id="KW-0472">Membrane</keyword>
<dbReference type="PANTHER" id="PTHR32063">
    <property type="match status" value="1"/>
</dbReference>
<dbReference type="Proteomes" id="UP000245430">
    <property type="component" value="Unassembled WGS sequence"/>
</dbReference>
<keyword evidence="4" id="KW-1003">Cell membrane</keyword>
<feature type="transmembrane region" description="Helical" evidence="9">
    <location>
        <begin position="338"/>
        <end position="357"/>
    </location>
</feature>
<feature type="transmembrane region" description="Helical" evidence="9">
    <location>
        <begin position="869"/>
        <end position="887"/>
    </location>
</feature>
<feature type="transmembrane region" description="Helical" evidence="9">
    <location>
        <begin position="436"/>
        <end position="456"/>
    </location>
</feature>
<evidence type="ECO:0000313" key="11">
    <source>
        <dbReference type="Proteomes" id="UP000245430"/>
    </source>
</evidence>
<comment type="subcellular location">
    <subcellularLocation>
        <location evidence="1">Cell inner membrane</location>
        <topology evidence="1">Multi-pass membrane protein</topology>
    </subcellularLocation>
</comment>
<keyword evidence="3" id="KW-0813">Transport</keyword>
<dbReference type="FunFam" id="1.20.1640.10:FF:000001">
    <property type="entry name" value="Efflux pump membrane transporter"/>
    <property type="match status" value="1"/>
</dbReference>
<dbReference type="PANTHER" id="PTHR32063:SF9">
    <property type="entry name" value="SIMILAR TO MULTIDRUG RESISTANCE PROTEIN MEXB"/>
    <property type="match status" value="1"/>
</dbReference>
<evidence type="ECO:0000256" key="2">
    <source>
        <dbReference type="ARBA" id="ARBA00010942"/>
    </source>
</evidence>
<feature type="transmembrane region" description="Helical" evidence="9">
    <location>
        <begin position="468"/>
        <end position="495"/>
    </location>
</feature>
<comment type="similarity">
    <text evidence="2">Belongs to the resistance-nodulation-cell division (RND) (TC 2.A.6) family.</text>
</comment>
<dbReference type="Gene3D" id="3.30.70.1430">
    <property type="entry name" value="Multidrug efflux transporter AcrB pore domain"/>
    <property type="match status" value="2"/>
</dbReference>
<feature type="transmembrane region" description="Helical" evidence="9">
    <location>
        <begin position="364"/>
        <end position="384"/>
    </location>
</feature>
<keyword evidence="5" id="KW-0997">Cell inner membrane</keyword>
<gene>
    <name evidence="10" type="ORF">LX78_00158</name>
</gene>
<dbReference type="GO" id="GO:0009636">
    <property type="term" value="P:response to toxic substance"/>
    <property type="evidence" value="ECO:0007669"/>
    <property type="project" value="UniProtKB-ARBA"/>
</dbReference>
<dbReference type="SUPFAM" id="SSF82714">
    <property type="entry name" value="Multidrug efflux transporter AcrB TolC docking domain, DN and DC subdomains"/>
    <property type="match status" value="2"/>
</dbReference>
<evidence type="ECO:0000256" key="3">
    <source>
        <dbReference type="ARBA" id="ARBA00022448"/>
    </source>
</evidence>
<feature type="transmembrane region" description="Helical" evidence="9">
    <location>
        <begin position="894"/>
        <end position="918"/>
    </location>
</feature>
<feature type="transmembrane region" description="Helical" evidence="9">
    <location>
        <begin position="924"/>
        <end position="949"/>
    </location>
</feature>